<evidence type="ECO:0000313" key="2">
    <source>
        <dbReference type="EMBL" id="MBD2769253.1"/>
    </source>
</evidence>
<dbReference type="EMBL" id="JACXAD010000018">
    <property type="protein sequence ID" value="MBD2769253.1"/>
    <property type="molecule type" value="Genomic_DNA"/>
</dbReference>
<feature type="region of interest" description="Disordered" evidence="1">
    <location>
        <begin position="1"/>
        <end position="25"/>
    </location>
</feature>
<proteinExistence type="predicted"/>
<dbReference type="Proteomes" id="UP000612233">
    <property type="component" value="Unassembled WGS sequence"/>
</dbReference>
<keyword evidence="3" id="KW-1185">Reference proteome</keyword>
<name>A0A927GK71_9BACT</name>
<gene>
    <name evidence="2" type="ORF">IC235_15280</name>
</gene>
<evidence type="ECO:0000256" key="1">
    <source>
        <dbReference type="SAM" id="MobiDB-lite"/>
    </source>
</evidence>
<evidence type="ECO:0000313" key="3">
    <source>
        <dbReference type="Proteomes" id="UP000612233"/>
    </source>
</evidence>
<dbReference type="AlphaFoldDB" id="A0A927GK71"/>
<protein>
    <submittedName>
        <fullName evidence="2">Uncharacterized protein</fullName>
    </submittedName>
</protein>
<sequence>MQVEKGVIFSPSICPDEKESNQRSPVDCHLQQQPSAQTVAQMVREHGIGEATSYVWMTEYDDRMELQVSESMCLKQL</sequence>
<organism evidence="2 3">
    <name type="scientific">Hymenobacter montanus</name>
    <dbReference type="NCBI Taxonomy" id="2771359"/>
    <lineage>
        <taxon>Bacteria</taxon>
        <taxon>Pseudomonadati</taxon>
        <taxon>Bacteroidota</taxon>
        <taxon>Cytophagia</taxon>
        <taxon>Cytophagales</taxon>
        <taxon>Hymenobacteraceae</taxon>
        <taxon>Hymenobacter</taxon>
    </lineage>
</organism>
<dbReference type="RefSeq" id="WP_191006068.1">
    <property type="nucleotide sequence ID" value="NZ_JACXAD010000018.1"/>
</dbReference>
<accession>A0A927GK71</accession>
<comment type="caution">
    <text evidence="2">The sequence shown here is derived from an EMBL/GenBank/DDBJ whole genome shotgun (WGS) entry which is preliminary data.</text>
</comment>
<reference evidence="2" key="1">
    <citation type="submission" date="2020-09" db="EMBL/GenBank/DDBJ databases">
        <authorList>
            <person name="Kim M.K."/>
        </authorList>
    </citation>
    <scope>NUCLEOTIDE SEQUENCE</scope>
    <source>
        <strain evidence="2">BT664</strain>
    </source>
</reference>